<dbReference type="AlphaFoldDB" id="A0A284VQK1"/>
<reference evidence="2" key="1">
    <citation type="submission" date="2017-06" db="EMBL/GenBank/DDBJ databases">
        <authorList>
            <person name="Cremers G."/>
        </authorList>
    </citation>
    <scope>NUCLEOTIDE SEQUENCE [LARGE SCALE GENOMIC DNA]</scope>
</reference>
<dbReference type="InterPro" id="IPR036280">
    <property type="entry name" value="Multihaem_cyt_sf"/>
</dbReference>
<dbReference type="PROSITE" id="PS00018">
    <property type="entry name" value="EF_HAND_1"/>
    <property type="match status" value="1"/>
</dbReference>
<organism evidence="1 2">
    <name type="scientific">Candidatus Methanoperedens nitratireducens</name>
    <dbReference type="NCBI Taxonomy" id="1392998"/>
    <lineage>
        <taxon>Archaea</taxon>
        <taxon>Methanobacteriati</taxon>
        <taxon>Methanobacteriota</taxon>
        <taxon>Stenosarchaea group</taxon>
        <taxon>Methanomicrobia</taxon>
        <taxon>Methanosarcinales</taxon>
        <taxon>ANME-2 cluster</taxon>
        <taxon>Candidatus Methanoperedentaceae</taxon>
        <taxon>Candidatus Methanoperedens</taxon>
    </lineage>
</organism>
<dbReference type="EMBL" id="FZMP01000185">
    <property type="protein sequence ID" value="SNQ61561.1"/>
    <property type="molecule type" value="Genomic_DNA"/>
</dbReference>
<sequence>MNKKIILYVAFMALSLYAMPQTVALFAGQHTYYSGMSVECGKCHADILAEIETSGYVYEKHREASGNINYTTYLSLGGIDYSGGIITAYDGTKWTWNPSGRTWQSGSQVRNVSLDRNNNGVIDGAEICMLCHNASLAGSNDHTGIIVRGCDDDTCHGNRNNIYNSPALFNKTTPDIIAAGHNLSQANVHQPFYLEASNQSSRYGAIMAFDREPGNINGDHISKGHWACEGCHTGTVVSVTILPPPAYDHSDSNPVKRRYN</sequence>
<proteinExistence type="predicted"/>
<gene>
    <name evidence="1" type="ORF">MNV_40029</name>
</gene>
<dbReference type="InterPro" id="IPR018247">
    <property type="entry name" value="EF_Hand_1_Ca_BS"/>
</dbReference>
<evidence type="ECO:0000313" key="1">
    <source>
        <dbReference type="EMBL" id="SNQ61561.1"/>
    </source>
</evidence>
<protein>
    <submittedName>
        <fullName evidence="1">Uncharacterized protein</fullName>
    </submittedName>
</protein>
<dbReference type="RefSeq" id="WP_096206230.1">
    <property type="nucleotide sequence ID" value="NZ_FZMP01000185.1"/>
</dbReference>
<accession>A0A284VQK1</accession>
<name>A0A284VQK1_9EURY</name>
<evidence type="ECO:0000313" key="2">
    <source>
        <dbReference type="Proteomes" id="UP000218615"/>
    </source>
</evidence>
<dbReference type="Proteomes" id="UP000218615">
    <property type="component" value="Unassembled WGS sequence"/>
</dbReference>
<keyword evidence="2" id="KW-1185">Reference proteome</keyword>
<dbReference type="SUPFAM" id="SSF48695">
    <property type="entry name" value="Multiheme cytochromes"/>
    <property type="match status" value="1"/>
</dbReference>